<evidence type="ECO:0000256" key="1">
    <source>
        <dbReference type="SAM" id="MobiDB-lite"/>
    </source>
</evidence>
<dbReference type="EC" id="1.12.98.1" evidence="4"/>
<evidence type="ECO:0000313" key="5">
    <source>
        <dbReference type="Proteomes" id="UP000622552"/>
    </source>
</evidence>
<proteinExistence type="predicted"/>
<organism evidence="4 5">
    <name type="scientific">Longispora fulva</name>
    <dbReference type="NCBI Taxonomy" id="619741"/>
    <lineage>
        <taxon>Bacteria</taxon>
        <taxon>Bacillati</taxon>
        <taxon>Actinomycetota</taxon>
        <taxon>Actinomycetes</taxon>
        <taxon>Micromonosporales</taxon>
        <taxon>Micromonosporaceae</taxon>
        <taxon>Longispora</taxon>
    </lineage>
</organism>
<dbReference type="Pfam" id="PF04432">
    <property type="entry name" value="FrhB_FdhB_C"/>
    <property type="match status" value="1"/>
</dbReference>
<accession>A0A8J7GPA4</accession>
<dbReference type="Proteomes" id="UP000622552">
    <property type="component" value="Unassembled WGS sequence"/>
</dbReference>
<dbReference type="EMBL" id="JADOUF010000001">
    <property type="protein sequence ID" value="MBG6140887.1"/>
    <property type="molecule type" value="Genomic_DNA"/>
</dbReference>
<evidence type="ECO:0000259" key="3">
    <source>
        <dbReference type="Pfam" id="PF04432"/>
    </source>
</evidence>
<feature type="compositionally biased region" description="Low complexity" evidence="1">
    <location>
        <begin position="47"/>
        <end position="56"/>
    </location>
</feature>
<dbReference type="Pfam" id="PF04422">
    <property type="entry name" value="FrhB_FdhB_N"/>
    <property type="match status" value="1"/>
</dbReference>
<feature type="region of interest" description="Disordered" evidence="1">
    <location>
        <begin position="40"/>
        <end position="59"/>
    </location>
</feature>
<feature type="domain" description="Coenzyme F420 hydrogenase/dehydrogenase beta subunit N-terminal" evidence="2">
    <location>
        <begin position="91"/>
        <end position="164"/>
    </location>
</feature>
<evidence type="ECO:0000259" key="2">
    <source>
        <dbReference type="Pfam" id="PF04422"/>
    </source>
</evidence>
<reference evidence="4" key="1">
    <citation type="submission" date="2020-11" db="EMBL/GenBank/DDBJ databases">
        <title>Sequencing the genomes of 1000 actinobacteria strains.</title>
        <authorList>
            <person name="Klenk H.-P."/>
        </authorList>
    </citation>
    <scope>NUCLEOTIDE SEQUENCE</scope>
    <source>
        <strain evidence="4">DSM 45356</strain>
    </source>
</reference>
<dbReference type="InterPro" id="IPR045220">
    <property type="entry name" value="FRHB/FDHB/HCAR-like"/>
</dbReference>
<dbReference type="RefSeq" id="WP_197007385.1">
    <property type="nucleotide sequence ID" value="NZ_BONS01000019.1"/>
</dbReference>
<dbReference type="PANTHER" id="PTHR31332:SF0">
    <property type="entry name" value="7-HYDROXYMETHYL CHLOROPHYLL A REDUCTASE, CHLOROPLASTIC"/>
    <property type="match status" value="1"/>
</dbReference>
<evidence type="ECO:0000313" key="4">
    <source>
        <dbReference type="EMBL" id="MBG6140887.1"/>
    </source>
</evidence>
<dbReference type="InterPro" id="IPR007525">
    <property type="entry name" value="FrhB_FdhB_C"/>
</dbReference>
<keyword evidence="4" id="KW-0560">Oxidoreductase</keyword>
<dbReference type="PANTHER" id="PTHR31332">
    <property type="entry name" value="7-HYDROXYMETHYL CHLOROPHYLL A REDUCTASE, CHLOROPLASTIC"/>
    <property type="match status" value="1"/>
</dbReference>
<feature type="domain" description="Coenzyme F420 hydrogenase/dehydrogenase beta subunit C-terminal" evidence="3">
    <location>
        <begin position="179"/>
        <end position="332"/>
    </location>
</feature>
<comment type="caution">
    <text evidence="4">The sequence shown here is derived from an EMBL/GenBank/DDBJ whole genome shotgun (WGS) entry which is preliminary data.</text>
</comment>
<dbReference type="GO" id="GO:0050454">
    <property type="term" value="F:coenzyme F420 hydrogenase activity"/>
    <property type="evidence" value="ECO:0007669"/>
    <property type="project" value="UniProtKB-EC"/>
</dbReference>
<protein>
    <submittedName>
        <fullName evidence="4">Coenzyme F420 hydrogenase subunit beta</fullName>
        <ecNumber evidence="4">1.12.98.1</ecNumber>
    </submittedName>
</protein>
<gene>
    <name evidence="4" type="ORF">IW245_007081</name>
</gene>
<dbReference type="GO" id="GO:0033354">
    <property type="term" value="P:chlorophyll cycle"/>
    <property type="evidence" value="ECO:0007669"/>
    <property type="project" value="TreeGrafter"/>
</dbReference>
<dbReference type="GO" id="GO:0090415">
    <property type="term" value="F:7-hydroxymethyl chlorophyll a reductase activity"/>
    <property type="evidence" value="ECO:0007669"/>
    <property type="project" value="TreeGrafter"/>
</dbReference>
<dbReference type="InterPro" id="IPR007516">
    <property type="entry name" value="Co_F420_Hydgase/DH_bsu_N"/>
</dbReference>
<dbReference type="AlphaFoldDB" id="A0A8J7GPA4"/>
<sequence>MRSIEDVAARKMCTGCGVCAYMAPESYRMVDVLAEGRRPLPIRPVDRGPGPEAPGRAPREADALRACPGVGLTAVADDRPQLDGWGPVLGMWEGYAAPESLRYAASSGGAATALAGFCLEHRGFGGVLHTGARADIPYLNEVKFSRTQAELLEHVGSRYAPASPAEGLGLVEDADAPSVFIGKPCDVAASHKARALRPGLDAKLGLTIAIFCAGTPSTRGTLELIKALGSDPEQLKSLHYRGEGWPGEARAEPGERQLSYDASWGGILEKHRQWRCYLCADHTGEFADVSVGDPWHRPTAGDPGRSLIVARTARGVEIVLAAIAAGVLVAEAVPYDRLPASQAGLLKVRGAVWGRTVALRLSGLPAPRYRGLPMFGIWLRKLTVKDKLRSTVGTVRRIGRRGLRQRSVVEEYRP</sequence>
<keyword evidence="5" id="KW-1185">Reference proteome</keyword>
<name>A0A8J7GPA4_9ACTN</name>